<dbReference type="AlphaFoldDB" id="A0A833JDB9"/>
<dbReference type="EMBL" id="WFLN01000005">
    <property type="protein sequence ID" value="KAB8031820.1"/>
    <property type="molecule type" value="Genomic_DNA"/>
</dbReference>
<keyword evidence="3" id="KW-1185">Reference proteome</keyword>
<comment type="caution">
    <text evidence="2">The sequence shown here is derived from an EMBL/GenBank/DDBJ whole genome shotgun (WGS) entry which is preliminary data.</text>
</comment>
<evidence type="ECO:0000313" key="2">
    <source>
        <dbReference type="EMBL" id="KAB8031820.1"/>
    </source>
</evidence>
<name>A0A833JDB9_9BACT</name>
<dbReference type="Proteomes" id="UP000442694">
    <property type="component" value="Unassembled WGS sequence"/>
</dbReference>
<feature type="chain" id="PRO_5032644235" description="Outer membrane protein beta-barrel domain-containing protein" evidence="1">
    <location>
        <begin position="21"/>
        <end position="201"/>
    </location>
</feature>
<evidence type="ECO:0008006" key="4">
    <source>
        <dbReference type="Google" id="ProtNLM"/>
    </source>
</evidence>
<organism evidence="2 3">
    <name type="scientific">Fluviispira multicolorata</name>
    <dbReference type="NCBI Taxonomy" id="2654512"/>
    <lineage>
        <taxon>Bacteria</taxon>
        <taxon>Pseudomonadati</taxon>
        <taxon>Bdellovibrionota</taxon>
        <taxon>Oligoflexia</taxon>
        <taxon>Silvanigrellales</taxon>
        <taxon>Silvanigrellaceae</taxon>
        <taxon>Fluviispira</taxon>
    </lineage>
</organism>
<reference evidence="2 3" key="1">
    <citation type="submission" date="2019-10" db="EMBL/GenBank/DDBJ databases">
        <title>New genus of Silvanigrellaceae.</title>
        <authorList>
            <person name="Pitt A."/>
            <person name="Hahn M.W."/>
        </authorList>
    </citation>
    <scope>NUCLEOTIDE SEQUENCE [LARGE SCALE GENOMIC DNA]</scope>
    <source>
        <strain evidence="2 3">33A1-SZDP</strain>
    </source>
</reference>
<proteinExistence type="predicted"/>
<sequence length="201" mass="21384">MKFKSLICLATVAVTSSVSAQETESNKNINIIGGLGATFLNDMDPQLGSDNKMKGAELNFSGLYSFPKFGMVSPVAGLGLHSAYTTRKEGSARIDAYWTSLEANAGVKIDIVPQFSLFTLANVGYAIGTRTEVKAGDVTIGTDAKNHYYFGATAMGIVPVTSTVGVGAMFSYNRHSLETKDSSVKLTFDQYTTGVVVSYSL</sequence>
<gene>
    <name evidence="2" type="ORF">GCL57_04035</name>
</gene>
<evidence type="ECO:0000313" key="3">
    <source>
        <dbReference type="Proteomes" id="UP000442694"/>
    </source>
</evidence>
<accession>A0A833JDB9</accession>
<keyword evidence="1" id="KW-0732">Signal</keyword>
<feature type="signal peptide" evidence="1">
    <location>
        <begin position="1"/>
        <end position="20"/>
    </location>
</feature>
<evidence type="ECO:0000256" key="1">
    <source>
        <dbReference type="SAM" id="SignalP"/>
    </source>
</evidence>
<protein>
    <recommendedName>
        <fullName evidence="4">Outer membrane protein beta-barrel domain-containing protein</fullName>
    </recommendedName>
</protein>
<dbReference type="RefSeq" id="WP_152211996.1">
    <property type="nucleotide sequence ID" value="NZ_WFLN01000005.1"/>
</dbReference>